<accession>A0A485LT41</accession>
<dbReference type="AlphaFoldDB" id="A0A485LT41"/>
<organism evidence="2 3">
    <name type="scientific">Aphanomyces stellatus</name>
    <dbReference type="NCBI Taxonomy" id="120398"/>
    <lineage>
        <taxon>Eukaryota</taxon>
        <taxon>Sar</taxon>
        <taxon>Stramenopiles</taxon>
        <taxon>Oomycota</taxon>
        <taxon>Saprolegniomycetes</taxon>
        <taxon>Saprolegniales</taxon>
        <taxon>Verrucalvaceae</taxon>
        <taxon>Aphanomyces</taxon>
    </lineage>
</organism>
<reference evidence="2 3" key="1">
    <citation type="submission" date="2019-03" db="EMBL/GenBank/DDBJ databases">
        <authorList>
            <person name="Gaulin E."/>
            <person name="Dumas B."/>
        </authorList>
    </citation>
    <scope>NUCLEOTIDE SEQUENCE [LARGE SCALE GENOMIC DNA]</scope>
    <source>
        <strain evidence="2">CBS 568.67</strain>
    </source>
</reference>
<dbReference type="EMBL" id="CAADRA010007562">
    <property type="protein sequence ID" value="VFU02072.1"/>
    <property type="molecule type" value="Genomic_DNA"/>
</dbReference>
<evidence type="ECO:0000313" key="3">
    <source>
        <dbReference type="Proteomes" id="UP000332933"/>
    </source>
</evidence>
<protein>
    <submittedName>
        <fullName evidence="2">Aste57867_25449 protein</fullName>
    </submittedName>
</protein>
<sequence>MAVPPQELDLVHTQPHLSRRDWLHHLGGLTSVAVTFAMTVKYMKILPRPAVEHHEWTEGPATLFDRRRVQERLRQCPNGLYNPTHRRTTRRDGEIEQLAICHRGTAQSNNSTYCPFVYANNGAAYMEAMLRNTDLAAWNAMWGLKFQIAYGSALQSSARGVVWLQQTTTMMLVTLDQEIRTGHNIAQYLIPWNNRVVGGFDNAIEARGQVPLRPLGSGMIWDMLWTSMRASYETFPTHLRCSMRRLTQRCYHTTPISILFHDTIGPFASVDLMYVLPPQSLVVLYDTMYLSLLRTLQSNDQMNRLYQSTATTTTFDMVPPNWIGSDVVYSGGNPFYYGAGSQTFIQQSFGFDDA</sequence>
<dbReference type="EMBL" id="VJMH01007536">
    <property type="protein sequence ID" value="KAF0682436.1"/>
    <property type="molecule type" value="Genomic_DNA"/>
</dbReference>
<dbReference type="Proteomes" id="UP000332933">
    <property type="component" value="Unassembled WGS sequence"/>
</dbReference>
<keyword evidence="3" id="KW-1185">Reference proteome</keyword>
<proteinExistence type="predicted"/>
<evidence type="ECO:0000313" key="1">
    <source>
        <dbReference type="EMBL" id="KAF0682436.1"/>
    </source>
</evidence>
<name>A0A485LT41_9STRA</name>
<evidence type="ECO:0000313" key="2">
    <source>
        <dbReference type="EMBL" id="VFU02072.1"/>
    </source>
</evidence>
<gene>
    <name evidence="2" type="primary">Aste57867_25449</name>
    <name evidence="1" type="ORF">As57867_025370</name>
    <name evidence="2" type="ORF">ASTE57867_25449</name>
</gene>
<reference evidence="1" key="2">
    <citation type="submission" date="2019-06" db="EMBL/GenBank/DDBJ databases">
        <title>Genomics analysis of Aphanomyces spp. identifies a new class of oomycete effector associated with host adaptation.</title>
        <authorList>
            <person name="Gaulin E."/>
        </authorList>
    </citation>
    <scope>NUCLEOTIDE SEQUENCE</scope>
    <source>
        <strain evidence="1">CBS 578.67</strain>
    </source>
</reference>